<dbReference type="InterPro" id="IPR027417">
    <property type="entry name" value="P-loop_NTPase"/>
</dbReference>
<keyword evidence="2 4" id="KW-0067">ATP-binding</keyword>
<dbReference type="Gene3D" id="3.40.50.300">
    <property type="entry name" value="P-loop containing nucleotide triphosphate hydrolases"/>
    <property type="match status" value="1"/>
</dbReference>
<evidence type="ECO:0000313" key="5">
    <source>
        <dbReference type="Proteomes" id="UP000005801"/>
    </source>
</evidence>
<dbReference type="AlphaFoldDB" id="A6G6L7"/>
<accession>A6G6L7</accession>
<name>A6G6L7_9BACT</name>
<dbReference type="OrthoDB" id="5296765at2"/>
<dbReference type="STRING" id="391625.PPSIR1_33304"/>
<proteinExistence type="predicted"/>
<dbReference type="PANTHER" id="PTHR43423">
    <property type="entry name" value="ABC TRANSPORTER I FAMILY MEMBER 17"/>
    <property type="match status" value="1"/>
</dbReference>
<feature type="domain" description="ABC transporter" evidence="3">
    <location>
        <begin position="12"/>
        <end position="237"/>
    </location>
</feature>
<dbReference type="RefSeq" id="WP_006972366.1">
    <property type="nucleotide sequence ID" value="NZ_ABCS01000030.1"/>
</dbReference>
<dbReference type="Proteomes" id="UP000005801">
    <property type="component" value="Unassembled WGS sequence"/>
</dbReference>
<dbReference type="SUPFAM" id="SSF52540">
    <property type="entry name" value="P-loop containing nucleoside triphosphate hydrolases"/>
    <property type="match status" value="1"/>
</dbReference>
<dbReference type="GO" id="GO:0005524">
    <property type="term" value="F:ATP binding"/>
    <property type="evidence" value="ECO:0007669"/>
    <property type="project" value="UniProtKB-KW"/>
</dbReference>
<comment type="caution">
    <text evidence="4">The sequence shown here is derived from an EMBL/GenBank/DDBJ whole genome shotgun (WGS) entry which is preliminary data.</text>
</comment>
<dbReference type="PANTHER" id="PTHR43423:SF1">
    <property type="entry name" value="ABC TRANSPORTER I FAMILY MEMBER 17"/>
    <property type="match status" value="1"/>
</dbReference>
<organism evidence="4 5">
    <name type="scientific">Plesiocystis pacifica SIR-1</name>
    <dbReference type="NCBI Taxonomy" id="391625"/>
    <lineage>
        <taxon>Bacteria</taxon>
        <taxon>Pseudomonadati</taxon>
        <taxon>Myxococcota</taxon>
        <taxon>Polyangia</taxon>
        <taxon>Nannocystales</taxon>
        <taxon>Nannocystaceae</taxon>
        <taxon>Plesiocystis</taxon>
    </lineage>
</organism>
<dbReference type="eggNOG" id="COG1126">
    <property type="taxonomic scope" value="Bacteria"/>
</dbReference>
<dbReference type="InterPro" id="IPR003439">
    <property type="entry name" value="ABC_transporter-like_ATP-bd"/>
</dbReference>
<dbReference type="PROSITE" id="PS50893">
    <property type="entry name" value="ABC_TRANSPORTER_2"/>
    <property type="match status" value="1"/>
</dbReference>
<evidence type="ECO:0000256" key="1">
    <source>
        <dbReference type="ARBA" id="ARBA00022741"/>
    </source>
</evidence>
<evidence type="ECO:0000259" key="3">
    <source>
        <dbReference type="PROSITE" id="PS50893"/>
    </source>
</evidence>
<dbReference type="GO" id="GO:0016887">
    <property type="term" value="F:ATP hydrolysis activity"/>
    <property type="evidence" value="ECO:0007669"/>
    <property type="project" value="InterPro"/>
</dbReference>
<keyword evidence="1" id="KW-0547">Nucleotide-binding</keyword>
<evidence type="ECO:0000313" key="4">
    <source>
        <dbReference type="EMBL" id="EDM78494.1"/>
    </source>
</evidence>
<keyword evidence="5" id="KW-1185">Reference proteome</keyword>
<protein>
    <submittedName>
        <fullName evidence="4">Putative iron ABC transport system, ATP-binding protein</fullName>
    </submittedName>
</protein>
<dbReference type="SMART" id="SM00382">
    <property type="entry name" value="AAA"/>
    <property type="match status" value="1"/>
</dbReference>
<reference evidence="4 5" key="1">
    <citation type="submission" date="2007-06" db="EMBL/GenBank/DDBJ databases">
        <authorList>
            <person name="Shimkets L."/>
            <person name="Ferriera S."/>
            <person name="Johnson J."/>
            <person name="Kravitz S."/>
            <person name="Beeson K."/>
            <person name="Sutton G."/>
            <person name="Rogers Y.-H."/>
            <person name="Friedman R."/>
            <person name="Frazier M."/>
            <person name="Venter J.C."/>
        </authorList>
    </citation>
    <scope>NUCLEOTIDE SEQUENCE [LARGE SCALE GENOMIC DNA]</scope>
    <source>
        <strain evidence="4 5">SIR-1</strain>
    </source>
</reference>
<dbReference type="EMBL" id="ABCS01000030">
    <property type="protein sequence ID" value="EDM78494.1"/>
    <property type="molecule type" value="Genomic_DNA"/>
</dbReference>
<evidence type="ECO:0000256" key="2">
    <source>
        <dbReference type="ARBA" id="ARBA00022840"/>
    </source>
</evidence>
<dbReference type="InterPro" id="IPR003593">
    <property type="entry name" value="AAA+_ATPase"/>
</dbReference>
<sequence length="241" mass="25573">MEANAKIEGAAALLLGVSVNYGAREVVSGVDLEFPRNEVTCLVGPGASGKSTLLTVLEALVDAEAVTEGDDLPSWRGLGMARVASCARMRQHGLRSARSVAALLDEVGESAASLDLPLDDLPGSPPPEAIGDLPMAEAPDSLRRALSFALVARSGRELLLFDEPLFALPPALAAWVRGQLLALKRAGQTMVVVTHNLALARLLADRVALLVDGELVEADRAEPFFNHARHPRTRQYLCWGG</sequence>
<gene>
    <name evidence="4" type="ORF">PPSIR1_33304</name>
</gene>